<dbReference type="NCBIfam" id="TIGR00043">
    <property type="entry name" value="rRNA maturation RNase YbeY"/>
    <property type="match status" value="1"/>
</dbReference>
<name>A0A934N7J8_9BACT</name>
<evidence type="ECO:0000256" key="9">
    <source>
        <dbReference type="HAMAP-Rule" id="MF_00009"/>
    </source>
</evidence>
<evidence type="ECO:0000256" key="5">
    <source>
        <dbReference type="ARBA" id="ARBA00022723"/>
    </source>
</evidence>
<evidence type="ECO:0000256" key="8">
    <source>
        <dbReference type="ARBA" id="ARBA00022833"/>
    </source>
</evidence>
<dbReference type="Proteomes" id="UP000612893">
    <property type="component" value="Unassembled WGS sequence"/>
</dbReference>
<keyword evidence="4 9" id="KW-0540">Nuclease</keyword>
<dbReference type="GO" id="GO:0016787">
    <property type="term" value="F:hydrolase activity"/>
    <property type="evidence" value="ECO:0007669"/>
    <property type="project" value="UniProtKB-KW"/>
</dbReference>
<comment type="subcellular location">
    <subcellularLocation>
        <location evidence="9">Cytoplasm</location>
    </subcellularLocation>
</comment>
<evidence type="ECO:0000313" key="11">
    <source>
        <dbReference type="Proteomes" id="UP000612893"/>
    </source>
</evidence>
<dbReference type="PROSITE" id="PS01306">
    <property type="entry name" value="UPF0054"/>
    <property type="match status" value="1"/>
</dbReference>
<comment type="function">
    <text evidence="9">Single strand-specific metallo-endoribonuclease involved in late-stage 70S ribosome quality control and in maturation of the 3' terminus of the 16S rRNA.</text>
</comment>
<dbReference type="GO" id="GO:0005737">
    <property type="term" value="C:cytoplasm"/>
    <property type="evidence" value="ECO:0007669"/>
    <property type="project" value="UniProtKB-SubCell"/>
</dbReference>
<dbReference type="HAMAP" id="MF_00009">
    <property type="entry name" value="Endoribonucl_YbeY"/>
    <property type="match status" value="1"/>
</dbReference>
<dbReference type="PANTHER" id="PTHR46986:SF1">
    <property type="entry name" value="ENDORIBONUCLEASE YBEY, CHLOROPLASTIC"/>
    <property type="match status" value="1"/>
</dbReference>
<comment type="cofactor">
    <cofactor evidence="9">
        <name>Zn(2+)</name>
        <dbReference type="ChEBI" id="CHEBI:29105"/>
    </cofactor>
    <text evidence="9">Binds 1 zinc ion.</text>
</comment>
<dbReference type="InterPro" id="IPR002036">
    <property type="entry name" value="YbeY"/>
</dbReference>
<evidence type="ECO:0000256" key="2">
    <source>
        <dbReference type="ARBA" id="ARBA00022517"/>
    </source>
</evidence>
<gene>
    <name evidence="9 10" type="primary">ybeY</name>
    <name evidence="10" type="ORF">JF922_02875</name>
</gene>
<evidence type="ECO:0000256" key="6">
    <source>
        <dbReference type="ARBA" id="ARBA00022759"/>
    </source>
</evidence>
<keyword evidence="11" id="KW-1185">Reference proteome</keyword>
<reference evidence="10" key="1">
    <citation type="submission" date="2020-10" db="EMBL/GenBank/DDBJ databases">
        <title>Ca. Dormibacterota MAGs.</title>
        <authorList>
            <person name="Montgomery K."/>
        </authorList>
    </citation>
    <scope>NUCLEOTIDE SEQUENCE [LARGE SCALE GENOMIC DNA]</scope>
    <source>
        <strain evidence="10">SC8812_S17_10</strain>
    </source>
</reference>
<dbReference type="RefSeq" id="WP_338198918.1">
    <property type="nucleotide sequence ID" value="NZ_JAEKNR010000032.1"/>
</dbReference>
<dbReference type="AlphaFoldDB" id="A0A934N7J8"/>
<organism evidence="10 11">
    <name type="scientific">Candidatus Nephthysia bennettiae</name>
    <dbReference type="NCBI Taxonomy" id="3127016"/>
    <lineage>
        <taxon>Bacteria</taxon>
        <taxon>Bacillati</taxon>
        <taxon>Candidatus Dormiibacterota</taxon>
        <taxon>Candidatus Dormibacteria</taxon>
        <taxon>Candidatus Dormibacterales</taxon>
        <taxon>Candidatus Dormibacteraceae</taxon>
        <taxon>Candidatus Nephthysia</taxon>
    </lineage>
</organism>
<dbReference type="SUPFAM" id="SSF55486">
    <property type="entry name" value="Metalloproteases ('zincins'), catalytic domain"/>
    <property type="match status" value="1"/>
</dbReference>
<keyword evidence="3 9" id="KW-0698">rRNA processing</keyword>
<protein>
    <recommendedName>
        <fullName evidence="9">Endoribonuclease YbeY</fullName>
        <ecNumber evidence="9">3.1.-.-</ecNumber>
    </recommendedName>
</protein>
<keyword evidence="6 9" id="KW-0255">Endonuclease</keyword>
<dbReference type="EC" id="3.1.-.-" evidence="9"/>
<evidence type="ECO:0000256" key="3">
    <source>
        <dbReference type="ARBA" id="ARBA00022552"/>
    </source>
</evidence>
<dbReference type="InterPro" id="IPR023091">
    <property type="entry name" value="MetalPrtase_cat_dom_sf_prd"/>
</dbReference>
<comment type="similarity">
    <text evidence="1 9">Belongs to the endoribonuclease YbeY family.</text>
</comment>
<dbReference type="Pfam" id="PF02130">
    <property type="entry name" value="YbeY"/>
    <property type="match status" value="1"/>
</dbReference>
<keyword evidence="9" id="KW-0963">Cytoplasm</keyword>
<evidence type="ECO:0000256" key="7">
    <source>
        <dbReference type="ARBA" id="ARBA00022801"/>
    </source>
</evidence>
<feature type="binding site" evidence="9">
    <location>
        <position position="123"/>
    </location>
    <ligand>
        <name>Zn(2+)</name>
        <dbReference type="ChEBI" id="CHEBI:29105"/>
        <note>catalytic</note>
    </ligand>
</feature>
<evidence type="ECO:0000256" key="4">
    <source>
        <dbReference type="ARBA" id="ARBA00022722"/>
    </source>
</evidence>
<dbReference type="PANTHER" id="PTHR46986">
    <property type="entry name" value="ENDORIBONUCLEASE YBEY, CHLOROPLASTIC"/>
    <property type="match status" value="1"/>
</dbReference>
<evidence type="ECO:0000256" key="1">
    <source>
        <dbReference type="ARBA" id="ARBA00010875"/>
    </source>
</evidence>
<keyword evidence="8 9" id="KW-0862">Zinc</keyword>
<feature type="binding site" evidence="9">
    <location>
        <position position="117"/>
    </location>
    <ligand>
        <name>Zn(2+)</name>
        <dbReference type="ChEBI" id="CHEBI:29105"/>
        <note>catalytic</note>
    </ligand>
</feature>
<sequence>MLKVRFVNAARAPLPAPFLKGVLSRAAEEPLVARRLGSGDAREMTVRVTGDRELRRLNAQFLGQNEVTDVLSFPSGDSEGYLGDLALSWPAVVRQAHGYRHSEDVEAAMLAVHGLLHLLGWDHATPAQAAEMEALTQACMARAGLPAVAGRLAGSQ</sequence>
<accession>A0A934N7J8</accession>
<dbReference type="Gene3D" id="3.40.390.30">
    <property type="entry name" value="Metalloproteases ('zincins'), catalytic domain"/>
    <property type="match status" value="1"/>
</dbReference>
<keyword evidence="2 9" id="KW-0690">Ribosome biogenesis</keyword>
<keyword evidence="5 9" id="KW-0479">Metal-binding</keyword>
<dbReference type="GO" id="GO:0006364">
    <property type="term" value="P:rRNA processing"/>
    <property type="evidence" value="ECO:0007669"/>
    <property type="project" value="UniProtKB-UniRule"/>
</dbReference>
<comment type="caution">
    <text evidence="10">The sequence shown here is derived from an EMBL/GenBank/DDBJ whole genome shotgun (WGS) entry which is preliminary data.</text>
</comment>
<dbReference type="GO" id="GO:0004521">
    <property type="term" value="F:RNA endonuclease activity"/>
    <property type="evidence" value="ECO:0007669"/>
    <property type="project" value="UniProtKB-UniRule"/>
</dbReference>
<dbReference type="GO" id="GO:0008270">
    <property type="term" value="F:zinc ion binding"/>
    <property type="evidence" value="ECO:0007669"/>
    <property type="project" value="UniProtKB-UniRule"/>
</dbReference>
<dbReference type="InterPro" id="IPR020549">
    <property type="entry name" value="YbeY_CS"/>
</dbReference>
<keyword evidence="7 9" id="KW-0378">Hydrolase</keyword>
<dbReference type="EMBL" id="JAEKNR010000032">
    <property type="protein sequence ID" value="MBJ7597018.1"/>
    <property type="molecule type" value="Genomic_DNA"/>
</dbReference>
<evidence type="ECO:0000313" key="10">
    <source>
        <dbReference type="EMBL" id="MBJ7597018.1"/>
    </source>
</evidence>
<feature type="binding site" evidence="9">
    <location>
        <position position="113"/>
    </location>
    <ligand>
        <name>Zn(2+)</name>
        <dbReference type="ChEBI" id="CHEBI:29105"/>
        <note>catalytic</note>
    </ligand>
</feature>
<proteinExistence type="inferred from homology"/>